<dbReference type="InterPro" id="IPR009075">
    <property type="entry name" value="AcylCo_DH/oxidase_C"/>
</dbReference>
<evidence type="ECO:0000313" key="9">
    <source>
        <dbReference type="EMBL" id="SUA03782.1"/>
    </source>
</evidence>
<dbReference type="Proteomes" id="UP000255389">
    <property type="component" value="Unassembled WGS sequence"/>
</dbReference>
<dbReference type="GO" id="GO:0003995">
    <property type="term" value="F:acyl-CoA dehydrogenase activity"/>
    <property type="evidence" value="ECO:0007669"/>
    <property type="project" value="TreeGrafter"/>
</dbReference>
<dbReference type="InterPro" id="IPR009100">
    <property type="entry name" value="AcylCoA_DH/oxidase_NM_dom_sf"/>
</dbReference>
<evidence type="ECO:0000259" key="7">
    <source>
        <dbReference type="Pfam" id="PF02770"/>
    </source>
</evidence>
<feature type="domain" description="Acyl-CoA dehydrogenase/oxidase C-terminal" evidence="6">
    <location>
        <begin position="243"/>
        <end position="376"/>
    </location>
</feature>
<evidence type="ECO:0000259" key="8">
    <source>
        <dbReference type="Pfam" id="PF02771"/>
    </source>
</evidence>
<dbReference type="EC" id="1.3.99.-" evidence="9"/>
<organism evidence="9 10">
    <name type="scientific">Mycolicibacterium fortuitum</name>
    <name type="common">Mycobacterium fortuitum</name>
    <dbReference type="NCBI Taxonomy" id="1766"/>
    <lineage>
        <taxon>Bacteria</taxon>
        <taxon>Bacillati</taxon>
        <taxon>Actinomycetota</taxon>
        <taxon>Actinomycetes</taxon>
        <taxon>Mycobacteriales</taxon>
        <taxon>Mycobacteriaceae</taxon>
        <taxon>Mycolicibacterium</taxon>
    </lineage>
</organism>
<gene>
    <name evidence="9" type="ORF">NCTC1542_05268</name>
</gene>
<dbReference type="Pfam" id="PF02771">
    <property type="entry name" value="Acyl-CoA_dh_N"/>
    <property type="match status" value="1"/>
</dbReference>
<evidence type="ECO:0000256" key="2">
    <source>
        <dbReference type="ARBA" id="ARBA00009347"/>
    </source>
</evidence>
<dbReference type="InterPro" id="IPR036250">
    <property type="entry name" value="AcylCo_DH-like_C"/>
</dbReference>
<keyword evidence="5 9" id="KW-0560">Oxidoreductase</keyword>
<dbReference type="EMBL" id="UGQY01000004">
    <property type="protein sequence ID" value="SUA03782.1"/>
    <property type="molecule type" value="Genomic_DNA"/>
</dbReference>
<dbReference type="Gene3D" id="1.10.540.10">
    <property type="entry name" value="Acyl-CoA dehydrogenase/oxidase, N-terminal domain"/>
    <property type="match status" value="1"/>
</dbReference>
<evidence type="ECO:0000256" key="3">
    <source>
        <dbReference type="ARBA" id="ARBA00022630"/>
    </source>
</evidence>
<dbReference type="PANTHER" id="PTHR43884">
    <property type="entry name" value="ACYL-COA DEHYDROGENASE"/>
    <property type="match status" value="1"/>
</dbReference>
<dbReference type="Pfam" id="PF00441">
    <property type="entry name" value="Acyl-CoA_dh_1"/>
    <property type="match status" value="1"/>
</dbReference>
<dbReference type="AlphaFoldDB" id="A0A378UZV7"/>
<dbReference type="GO" id="GO:0050660">
    <property type="term" value="F:flavin adenine dinucleotide binding"/>
    <property type="evidence" value="ECO:0007669"/>
    <property type="project" value="InterPro"/>
</dbReference>
<dbReference type="InterPro" id="IPR013786">
    <property type="entry name" value="AcylCoA_DH/ox_N"/>
</dbReference>
<evidence type="ECO:0000259" key="6">
    <source>
        <dbReference type="Pfam" id="PF00441"/>
    </source>
</evidence>
<dbReference type="SUPFAM" id="SSF47203">
    <property type="entry name" value="Acyl-CoA dehydrogenase C-terminal domain-like"/>
    <property type="match status" value="1"/>
</dbReference>
<comment type="similarity">
    <text evidence="2 5">Belongs to the acyl-CoA dehydrogenase family.</text>
</comment>
<dbReference type="PANTHER" id="PTHR43884:SF12">
    <property type="entry name" value="ISOVALERYL-COA DEHYDROGENASE, MITOCHONDRIAL-RELATED"/>
    <property type="match status" value="1"/>
</dbReference>
<dbReference type="Gene3D" id="1.20.140.10">
    <property type="entry name" value="Butyryl-CoA Dehydrogenase, subunit A, domain 3"/>
    <property type="match status" value="1"/>
</dbReference>
<dbReference type="InterPro" id="IPR006091">
    <property type="entry name" value="Acyl-CoA_Oxase/DH_mid-dom"/>
</dbReference>
<reference evidence="9 10" key="1">
    <citation type="submission" date="2018-06" db="EMBL/GenBank/DDBJ databases">
        <authorList>
            <consortium name="Pathogen Informatics"/>
            <person name="Doyle S."/>
        </authorList>
    </citation>
    <scope>NUCLEOTIDE SEQUENCE [LARGE SCALE GENOMIC DNA]</scope>
    <source>
        <strain evidence="9 10">NCTC1542</strain>
    </source>
</reference>
<keyword evidence="4 5" id="KW-0274">FAD</keyword>
<evidence type="ECO:0000256" key="1">
    <source>
        <dbReference type="ARBA" id="ARBA00001974"/>
    </source>
</evidence>
<evidence type="ECO:0000256" key="5">
    <source>
        <dbReference type="RuleBase" id="RU362125"/>
    </source>
</evidence>
<proteinExistence type="inferred from homology"/>
<dbReference type="SUPFAM" id="SSF56645">
    <property type="entry name" value="Acyl-CoA dehydrogenase NM domain-like"/>
    <property type="match status" value="1"/>
</dbReference>
<dbReference type="Gene3D" id="2.40.110.10">
    <property type="entry name" value="Butyryl-CoA Dehydrogenase, subunit A, domain 2"/>
    <property type="match status" value="1"/>
</dbReference>
<evidence type="ECO:0000313" key="10">
    <source>
        <dbReference type="Proteomes" id="UP000255389"/>
    </source>
</evidence>
<keyword evidence="3 5" id="KW-0285">Flavoprotein</keyword>
<dbReference type="InterPro" id="IPR046373">
    <property type="entry name" value="Acyl-CoA_Oxase/DH_mid-dom_sf"/>
</dbReference>
<protein>
    <submittedName>
        <fullName evidence="9">Probable acyl-CoA dehydrogenase FadE</fullName>
        <ecNumber evidence="9">1.3.99.-</ecNumber>
    </submittedName>
</protein>
<dbReference type="InterPro" id="IPR037069">
    <property type="entry name" value="AcylCoA_DH/ox_N_sf"/>
</dbReference>
<dbReference type="Pfam" id="PF02770">
    <property type="entry name" value="Acyl-CoA_dh_M"/>
    <property type="match status" value="1"/>
</dbReference>
<feature type="domain" description="Acyl-CoA oxidase/dehydrogenase middle" evidence="7">
    <location>
        <begin position="134"/>
        <end position="210"/>
    </location>
</feature>
<accession>A0A378UZV7</accession>
<sequence>MTTTPVSDRSATIALQPTDEETALREAVSGVVARFGHSYFQECARTGEPMQQLWDTLGELGFLGLNIPEQYGGQGAGLTELAIVLEEMSAGGCPELAMVLSQGIVGSILPLHGTDEQKQRYLPGIASGAEKFVFALTEPDAGSNSHNVSTTAVRDGSDWVVNGTKYYISGIDHADHFLLVAKTGVDEKSGRGELTLFIVDDPNPPGFDKQLIPTALRAPERQYTLFFDGMRLPADSVVGQVGAGLRPLFDGLNPERVLSAVICTGIGRYAVAKAAEYARTRRVWGGVPIGSHQGVAHPLAEAAIELEAARTMVWRAAALFDAALPAGEESNIAKFLASRAGMKALDTAIQTHGGNGLAEDYGLADLWSIVRLQQIAPVSSQMVLNHYASTHSNCPGPTDERQRRRTHTTTYRQGVARWVDRRRTARIGHCR</sequence>
<name>A0A378UZV7_MYCFO</name>
<dbReference type="CDD" id="cd00567">
    <property type="entry name" value="ACAD"/>
    <property type="match status" value="1"/>
</dbReference>
<feature type="domain" description="Acyl-CoA dehydrogenase/oxidase N-terminal" evidence="8">
    <location>
        <begin position="18"/>
        <end position="128"/>
    </location>
</feature>
<comment type="cofactor">
    <cofactor evidence="1 5">
        <name>FAD</name>
        <dbReference type="ChEBI" id="CHEBI:57692"/>
    </cofactor>
</comment>
<evidence type="ECO:0000256" key="4">
    <source>
        <dbReference type="ARBA" id="ARBA00022827"/>
    </source>
</evidence>